<comment type="caution">
    <text evidence="1">The sequence shown here is derived from an EMBL/GenBank/DDBJ whole genome shotgun (WGS) entry which is preliminary data.</text>
</comment>
<dbReference type="AlphaFoldDB" id="A0A368HET7"/>
<evidence type="ECO:0000313" key="1">
    <source>
        <dbReference type="EMBL" id="RCN56956.1"/>
    </source>
</evidence>
<dbReference type="OrthoDB" id="5294130at2"/>
<keyword evidence="2" id="KW-1185">Reference proteome</keyword>
<organism evidence="1 2">
    <name type="scientific">Acidiferrobacter thiooxydans</name>
    <dbReference type="NCBI Taxonomy" id="163359"/>
    <lineage>
        <taxon>Bacteria</taxon>
        <taxon>Pseudomonadati</taxon>
        <taxon>Pseudomonadota</taxon>
        <taxon>Gammaproteobacteria</taxon>
        <taxon>Acidiferrobacterales</taxon>
        <taxon>Acidiferrobacteraceae</taxon>
        <taxon>Acidiferrobacter</taxon>
    </lineage>
</organism>
<name>A0A368HET7_9GAMM</name>
<dbReference type="EMBL" id="PSYR01000002">
    <property type="protein sequence ID" value="RCN56956.1"/>
    <property type="molecule type" value="Genomic_DNA"/>
</dbReference>
<evidence type="ECO:0000313" key="2">
    <source>
        <dbReference type="Proteomes" id="UP000253250"/>
    </source>
</evidence>
<protein>
    <submittedName>
        <fullName evidence="1">Uncharacterized protein</fullName>
    </submittedName>
</protein>
<dbReference type="Proteomes" id="UP000253250">
    <property type="component" value="Unassembled WGS sequence"/>
</dbReference>
<proteinExistence type="predicted"/>
<reference evidence="1 2" key="1">
    <citation type="submission" date="2018-02" db="EMBL/GenBank/DDBJ databases">
        <title>Insights into the biology of acidophilic members of the Acidiferrobacteraceae family derived from comparative genomic analyses.</title>
        <authorList>
            <person name="Issotta F."/>
            <person name="Thyssen C."/>
            <person name="Mena C."/>
            <person name="Moya A."/>
            <person name="Bellenberg S."/>
            <person name="Sproer C."/>
            <person name="Covarrubias P.C."/>
            <person name="Sand W."/>
            <person name="Quatrini R."/>
            <person name="Vera M."/>
        </authorList>
    </citation>
    <scope>NUCLEOTIDE SEQUENCE [LARGE SCALE GENOMIC DNA]</scope>
    <source>
        <strain evidence="2">m-1</strain>
    </source>
</reference>
<gene>
    <name evidence="1" type="ORF">C4900_14585</name>
</gene>
<sequence>MGRHTRATRPRGRAAEAAVRQKIVIEAARIMAEDGVRDYQTAKRKAAHRLNLPEDKNWPGNAEIEAALKQHLELFQKDSRAVVRELRANALEAMTLLRDFSPKLVGEVLSGAITRFPEVQLHLAAPAPEDLGLFLDGHGIPYVMEERRLRYNDARTALVPVFRFVAGETGFALYVLSLEAIRELPVSPIDGRPMHRAGIRELEELLGS</sequence>
<accession>A0A368HET7</accession>